<evidence type="ECO:0000313" key="1">
    <source>
        <dbReference type="EMBL" id="PIQ73738.1"/>
    </source>
</evidence>
<dbReference type="Pfam" id="PF11104">
    <property type="entry name" value="PilM_2"/>
    <property type="match status" value="1"/>
</dbReference>
<proteinExistence type="predicted"/>
<gene>
    <name evidence="1" type="ORF">COV58_00855</name>
</gene>
<comment type="caution">
    <text evidence="1">The sequence shown here is derived from an EMBL/GenBank/DDBJ whole genome shotgun (WGS) entry which is preliminary data.</text>
</comment>
<dbReference type="InterPro" id="IPR005883">
    <property type="entry name" value="PilM"/>
</dbReference>
<sequence length="337" mass="37607">MANIFSIDISEQFIRVADLELKKDKIELFSLGYDSAAPDFYTNLTEKSSLDQSKIISQIVGQLNITASKANVVIPDAFAYSQLLLMPDLPEEEIVKSIRIQADEFVPLPIDDVYIDLEVITKLKNGKLLIIFVASQKKIVDHIYNTLELANIEGVSLENDLSAVGRFFTEVFTFIKEPSLVVNFGYSGSTFGIVNPPFPFYQVTRSSRIGFDIILRDLIANSSMDKSQAIEALKTIGLGKDGSVNIYAIIFPVLSEFYSEIEKTILLAKQKYNINIKNIYLYNYDQSIRLLNEGIQGKVSVATQATPIANILKPNAITQSFKANLTSFIPVIATHLR</sequence>
<evidence type="ECO:0008006" key="3">
    <source>
        <dbReference type="Google" id="ProtNLM"/>
    </source>
</evidence>
<evidence type="ECO:0000313" key="2">
    <source>
        <dbReference type="Proteomes" id="UP000231056"/>
    </source>
</evidence>
<organism evidence="1 2">
    <name type="scientific">Candidatus Roizmanbacteria bacterium CG11_big_fil_rev_8_21_14_0_20_36_8</name>
    <dbReference type="NCBI Taxonomy" id="1974856"/>
    <lineage>
        <taxon>Bacteria</taxon>
        <taxon>Candidatus Roizmaniibacteriota</taxon>
    </lineage>
</organism>
<dbReference type="AlphaFoldDB" id="A0A2M6IUZ0"/>
<protein>
    <recommendedName>
        <fullName evidence="3">SHS2 domain-containing protein</fullName>
    </recommendedName>
</protein>
<reference evidence="1 2" key="1">
    <citation type="submission" date="2017-09" db="EMBL/GenBank/DDBJ databases">
        <title>Depth-based differentiation of microbial function through sediment-hosted aquifers and enrichment of novel symbionts in the deep terrestrial subsurface.</title>
        <authorList>
            <person name="Probst A.J."/>
            <person name="Ladd B."/>
            <person name="Jarett J.K."/>
            <person name="Geller-Mcgrath D.E."/>
            <person name="Sieber C.M."/>
            <person name="Emerson J.B."/>
            <person name="Anantharaman K."/>
            <person name="Thomas B.C."/>
            <person name="Malmstrom R."/>
            <person name="Stieglmeier M."/>
            <person name="Klingl A."/>
            <person name="Woyke T."/>
            <person name="Ryan C.M."/>
            <person name="Banfield J.F."/>
        </authorList>
    </citation>
    <scope>NUCLEOTIDE SEQUENCE [LARGE SCALE GENOMIC DNA]</scope>
    <source>
        <strain evidence="1">CG11_big_fil_rev_8_21_14_0_20_36_8</strain>
    </source>
</reference>
<dbReference type="Gene3D" id="3.30.1490.300">
    <property type="match status" value="1"/>
</dbReference>
<dbReference type="Proteomes" id="UP000231056">
    <property type="component" value="Unassembled WGS sequence"/>
</dbReference>
<accession>A0A2M6IUZ0</accession>
<dbReference type="EMBL" id="PCVM01000017">
    <property type="protein sequence ID" value="PIQ73738.1"/>
    <property type="molecule type" value="Genomic_DNA"/>
</dbReference>
<name>A0A2M6IUZ0_9BACT</name>
<dbReference type="Gene3D" id="3.30.420.40">
    <property type="match status" value="2"/>
</dbReference>